<evidence type="ECO:0000313" key="4">
    <source>
        <dbReference type="EMBL" id="PWW44612.1"/>
    </source>
</evidence>
<dbReference type="PROSITE" id="PS50405">
    <property type="entry name" value="GST_CTER"/>
    <property type="match status" value="1"/>
</dbReference>
<comment type="similarity">
    <text evidence="1">Belongs to the GST superfamily. Zeta family.</text>
</comment>
<keyword evidence="4" id="KW-0413">Isomerase</keyword>
<dbReference type="CDD" id="cd03042">
    <property type="entry name" value="GST_N_Zeta"/>
    <property type="match status" value="1"/>
</dbReference>
<proteinExistence type="inferred from homology"/>
<dbReference type="RefSeq" id="WP_019374666.1">
    <property type="nucleotide sequence ID" value="NZ_ALEE01000602.1"/>
</dbReference>
<dbReference type="InterPro" id="IPR040079">
    <property type="entry name" value="Glutathione_S-Trfase"/>
</dbReference>
<dbReference type="GO" id="GO:0016034">
    <property type="term" value="F:maleylacetoacetate isomerase activity"/>
    <property type="evidence" value="ECO:0007669"/>
    <property type="project" value="TreeGrafter"/>
</dbReference>
<sequence>MLKLYSYFRSSAAYRVRIALGLKGLAYQTLPVHLLKGGGEQHQAPYRALNPQGLVPALQTEDGAVLTQSLAILEYLDEAYGGPALLPQGAVARARVRALSQAIACDLHPLNNLRVLGYLKNELGADDAAKNAWYAHWVALGLQAVEDMLARSADTGRFCHGDAPGMADCCLVPQVFNARRFQCPLDAYPTIQRIAAACEELPAFQQAAPDRQPDAA</sequence>
<reference evidence="4 5" key="1">
    <citation type="submission" date="2018-05" db="EMBL/GenBank/DDBJ databases">
        <title>Genomic Encyclopedia of Type Strains, Phase IV (KMG-IV): sequencing the most valuable type-strain genomes for metagenomic binning, comparative biology and taxonomic classification.</title>
        <authorList>
            <person name="Goeker M."/>
        </authorList>
    </citation>
    <scope>NUCLEOTIDE SEQUENCE [LARGE SCALE GENOMIC DNA]</scope>
    <source>
        <strain evidence="4 5">DSM 26006</strain>
    </source>
</reference>
<evidence type="ECO:0000259" key="3">
    <source>
        <dbReference type="PROSITE" id="PS50405"/>
    </source>
</evidence>
<dbReference type="AlphaFoldDB" id="A0A317R9C9"/>
<name>A0A317R9C9_9BURK</name>
<dbReference type="SFLD" id="SFLDS00019">
    <property type="entry name" value="Glutathione_Transferase_(cytos"/>
    <property type="match status" value="1"/>
</dbReference>
<dbReference type="InterPro" id="IPR036249">
    <property type="entry name" value="Thioredoxin-like_sf"/>
</dbReference>
<dbReference type="InterPro" id="IPR036282">
    <property type="entry name" value="Glutathione-S-Trfase_C_sf"/>
</dbReference>
<dbReference type="GO" id="GO:0006559">
    <property type="term" value="P:L-phenylalanine catabolic process"/>
    <property type="evidence" value="ECO:0007669"/>
    <property type="project" value="TreeGrafter"/>
</dbReference>
<accession>A0A317R9C9</accession>
<dbReference type="Gene3D" id="1.20.1050.10">
    <property type="match status" value="1"/>
</dbReference>
<gene>
    <name evidence="4" type="ORF">DFR36_10778</name>
</gene>
<dbReference type="InterPro" id="IPR004045">
    <property type="entry name" value="Glutathione_S-Trfase_N"/>
</dbReference>
<dbReference type="PANTHER" id="PTHR42673">
    <property type="entry name" value="MALEYLACETOACETATE ISOMERASE"/>
    <property type="match status" value="1"/>
</dbReference>
<feature type="domain" description="GST N-terminal" evidence="2">
    <location>
        <begin position="1"/>
        <end position="84"/>
    </location>
</feature>
<dbReference type="EMBL" id="QGUB01000007">
    <property type="protein sequence ID" value="PWW44612.1"/>
    <property type="molecule type" value="Genomic_DNA"/>
</dbReference>
<organism evidence="4 5">
    <name type="scientific">Melaminivora alkalimesophila</name>
    <dbReference type="NCBI Taxonomy" id="1165852"/>
    <lineage>
        <taxon>Bacteria</taxon>
        <taxon>Pseudomonadati</taxon>
        <taxon>Pseudomonadota</taxon>
        <taxon>Betaproteobacteria</taxon>
        <taxon>Burkholderiales</taxon>
        <taxon>Comamonadaceae</taxon>
        <taxon>Melaminivora</taxon>
    </lineage>
</organism>
<dbReference type="InterPro" id="IPR010987">
    <property type="entry name" value="Glutathione-S-Trfase_C-like"/>
</dbReference>
<feature type="domain" description="GST C-terminal" evidence="3">
    <location>
        <begin position="89"/>
        <end position="216"/>
    </location>
</feature>
<dbReference type="GO" id="GO:0006749">
    <property type="term" value="P:glutathione metabolic process"/>
    <property type="evidence" value="ECO:0007669"/>
    <property type="project" value="TreeGrafter"/>
</dbReference>
<protein>
    <submittedName>
        <fullName evidence="4">Maleylacetoacetate isomerase</fullName>
    </submittedName>
</protein>
<dbReference type="GO" id="GO:0004364">
    <property type="term" value="F:glutathione transferase activity"/>
    <property type="evidence" value="ECO:0007669"/>
    <property type="project" value="TreeGrafter"/>
</dbReference>
<dbReference type="NCBIfam" id="TIGR01262">
    <property type="entry name" value="maiA"/>
    <property type="match status" value="1"/>
</dbReference>
<evidence type="ECO:0000313" key="5">
    <source>
        <dbReference type="Proteomes" id="UP000246483"/>
    </source>
</evidence>
<dbReference type="PROSITE" id="PS50404">
    <property type="entry name" value="GST_NTER"/>
    <property type="match status" value="1"/>
</dbReference>
<dbReference type="SUPFAM" id="SSF52833">
    <property type="entry name" value="Thioredoxin-like"/>
    <property type="match status" value="1"/>
</dbReference>
<dbReference type="GO" id="GO:0005737">
    <property type="term" value="C:cytoplasm"/>
    <property type="evidence" value="ECO:0007669"/>
    <property type="project" value="InterPro"/>
</dbReference>
<keyword evidence="5" id="KW-1185">Reference proteome</keyword>
<dbReference type="CDD" id="cd03191">
    <property type="entry name" value="GST_C_Zeta"/>
    <property type="match status" value="1"/>
</dbReference>
<dbReference type="Proteomes" id="UP000246483">
    <property type="component" value="Unassembled WGS sequence"/>
</dbReference>
<dbReference type="SUPFAM" id="SSF47616">
    <property type="entry name" value="GST C-terminal domain-like"/>
    <property type="match status" value="1"/>
</dbReference>
<dbReference type="InterPro" id="IPR005955">
    <property type="entry name" value="GST_Zeta"/>
</dbReference>
<dbReference type="OrthoDB" id="509852at2"/>
<dbReference type="Pfam" id="PF13417">
    <property type="entry name" value="GST_N_3"/>
    <property type="match status" value="1"/>
</dbReference>
<dbReference type="SFLD" id="SFLDG00358">
    <property type="entry name" value="Main_(cytGST)"/>
    <property type="match status" value="1"/>
</dbReference>
<evidence type="ECO:0000259" key="2">
    <source>
        <dbReference type="PROSITE" id="PS50404"/>
    </source>
</evidence>
<dbReference type="InterPro" id="IPR034330">
    <property type="entry name" value="GST_Zeta_C"/>
</dbReference>
<dbReference type="FunFam" id="1.20.1050.10:FF:000017">
    <property type="entry name" value="Maleylacetoacetate isomerase"/>
    <property type="match status" value="1"/>
</dbReference>
<evidence type="ECO:0000256" key="1">
    <source>
        <dbReference type="ARBA" id="ARBA00010007"/>
    </source>
</evidence>
<dbReference type="InterPro" id="IPR034333">
    <property type="entry name" value="GST_Zeta_N"/>
</dbReference>
<dbReference type="Gene3D" id="3.40.30.10">
    <property type="entry name" value="Glutaredoxin"/>
    <property type="match status" value="1"/>
</dbReference>
<comment type="caution">
    <text evidence="4">The sequence shown here is derived from an EMBL/GenBank/DDBJ whole genome shotgun (WGS) entry which is preliminary data.</text>
</comment>
<dbReference type="PANTHER" id="PTHR42673:SF21">
    <property type="entry name" value="GLUTATHIONE S-TRANSFERASE YFCF"/>
    <property type="match status" value="1"/>
</dbReference>